<name>A0A401UY54_9CELL</name>
<dbReference type="RefSeq" id="WP_124341996.1">
    <property type="nucleotide sequence ID" value="NZ_BHYL01000070.1"/>
</dbReference>
<sequence length="82" mass="8898">MTTTMTSRQFNHDVSAAKRAASDGPVVITDRGVPSHVLLTIEQFDRLSAPTPRPSLADALRGDDAIEFEPGRVELSPRPVDL</sequence>
<reference evidence="3 4" key="1">
    <citation type="submission" date="2018-11" db="EMBL/GenBank/DDBJ databases">
        <title>Draft genome sequence of Cellulomonas takizawaensis strain TKZ-21.</title>
        <authorList>
            <person name="Yamamura H."/>
            <person name="Hayashi T."/>
            <person name="Hamada M."/>
            <person name="Serisawa Y."/>
            <person name="Matsuyama K."/>
            <person name="Nakagawa Y."/>
            <person name="Otoguro M."/>
            <person name="Yanagida F."/>
            <person name="Hayakawa M."/>
        </authorList>
    </citation>
    <scope>NUCLEOTIDE SEQUENCE [LARGE SCALE GENOMIC DNA]</scope>
    <source>
        <strain evidence="3 4">TKZ-21</strain>
    </source>
</reference>
<keyword evidence="4" id="KW-1185">Reference proteome</keyword>
<evidence type="ECO:0000256" key="1">
    <source>
        <dbReference type="ARBA" id="ARBA00009981"/>
    </source>
</evidence>
<dbReference type="Pfam" id="PF02604">
    <property type="entry name" value="PhdYeFM_antitox"/>
    <property type="match status" value="1"/>
</dbReference>
<comment type="function">
    <text evidence="2">Antitoxin component of a type II toxin-antitoxin (TA) system.</text>
</comment>
<comment type="similarity">
    <text evidence="1 2">Belongs to the phD/YefM antitoxin family.</text>
</comment>
<dbReference type="Proteomes" id="UP000288246">
    <property type="component" value="Unassembled WGS sequence"/>
</dbReference>
<accession>A0A401UY54</accession>
<evidence type="ECO:0000313" key="4">
    <source>
        <dbReference type="Proteomes" id="UP000288246"/>
    </source>
</evidence>
<dbReference type="AlphaFoldDB" id="A0A401UY54"/>
<protein>
    <recommendedName>
        <fullName evidence="2">Antitoxin</fullName>
    </recommendedName>
</protein>
<evidence type="ECO:0000313" key="3">
    <source>
        <dbReference type="EMBL" id="GCD19460.1"/>
    </source>
</evidence>
<dbReference type="EMBL" id="BHYL01000070">
    <property type="protein sequence ID" value="GCD19460.1"/>
    <property type="molecule type" value="Genomic_DNA"/>
</dbReference>
<dbReference type="SUPFAM" id="SSF143120">
    <property type="entry name" value="YefM-like"/>
    <property type="match status" value="1"/>
</dbReference>
<dbReference type="OrthoDB" id="72009at2"/>
<comment type="caution">
    <text evidence="3">The sequence shown here is derived from an EMBL/GenBank/DDBJ whole genome shotgun (WGS) entry which is preliminary data.</text>
</comment>
<organism evidence="3 4">
    <name type="scientific">Cellulomonas algicola</name>
    <dbReference type="NCBI Taxonomy" id="2071633"/>
    <lineage>
        <taxon>Bacteria</taxon>
        <taxon>Bacillati</taxon>
        <taxon>Actinomycetota</taxon>
        <taxon>Actinomycetes</taxon>
        <taxon>Micrococcales</taxon>
        <taxon>Cellulomonadaceae</taxon>
        <taxon>Cellulomonas</taxon>
    </lineage>
</organism>
<dbReference type="InterPro" id="IPR036165">
    <property type="entry name" value="YefM-like_sf"/>
</dbReference>
<dbReference type="Gene3D" id="3.40.1620.10">
    <property type="entry name" value="YefM-like domain"/>
    <property type="match status" value="1"/>
</dbReference>
<evidence type="ECO:0000256" key="2">
    <source>
        <dbReference type="RuleBase" id="RU362080"/>
    </source>
</evidence>
<dbReference type="NCBIfam" id="TIGR01552">
    <property type="entry name" value="phd_fam"/>
    <property type="match status" value="1"/>
</dbReference>
<dbReference type="InterPro" id="IPR006442">
    <property type="entry name" value="Antitoxin_Phd/YefM"/>
</dbReference>
<proteinExistence type="inferred from homology"/>
<gene>
    <name evidence="3" type="ORF">CTKZ_10220</name>
</gene>